<name>A0ACB8UQP6_9EURO</name>
<comment type="caution">
    <text evidence="1">The sequence shown here is derived from an EMBL/GenBank/DDBJ whole genome shotgun (WGS) entry which is preliminary data.</text>
</comment>
<protein>
    <submittedName>
        <fullName evidence="1">Uncharacterized protein</fullName>
    </submittedName>
</protein>
<dbReference type="EMBL" id="JALBCA010000100">
    <property type="protein sequence ID" value="KAI2383087.1"/>
    <property type="molecule type" value="Genomic_DNA"/>
</dbReference>
<gene>
    <name evidence="1" type="ORF">LOY88_005523</name>
</gene>
<reference evidence="1" key="1">
    <citation type="journal article" date="2022" name="bioRxiv">
        <title>Population genetic analysis of Ophidiomyces ophidiicola, the causative agent of snake fungal disease, indicates recent introductions to the USA.</title>
        <authorList>
            <person name="Ladner J.T."/>
            <person name="Palmer J.M."/>
            <person name="Ettinger C.L."/>
            <person name="Stajich J.E."/>
            <person name="Farrell T.M."/>
            <person name="Glorioso B.M."/>
            <person name="Lawson B."/>
            <person name="Price S.J."/>
            <person name="Stengle A.G."/>
            <person name="Grear D.A."/>
            <person name="Lorch J.M."/>
        </authorList>
    </citation>
    <scope>NUCLEOTIDE SEQUENCE</scope>
    <source>
        <strain evidence="1">NWHC 24266-5</strain>
    </source>
</reference>
<evidence type="ECO:0000313" key="1">
    <source>
        <dbReference type="EMBL" id="KAI2383087.1"/>
    </source>
</evidence>
<organism evidence="1">
    <name type="scientific">Ophidiomyces ophidiicola</name>
    <dbReference type="NCBI Taxonomy" id="1387563"/>
    <lineage>
        <taxon>Eukaryota</taxon>
        <taxon>Fungi</taxon>
        <taxon>Dikarya</taxon>
        <taxon>Ascomycota</taxon>
        <taxon>Pezizomycotina</taxon>
        <taxon>Eurotiomycetes</taxon>
        <taxon>Eurotiomycetidae</taxon>
        <taxon>Onygenales</taxon>
        <taxon>Onygenaceae</taxon>
        <taxon>Ophidiomyces</taxon>
    </lineage>
</organism>
<proteinExistence type="predicted"/>
<sequence length="252" mass="27751">MASPLQPLELFQQRYPSMAFSPHAPSTHDAKANGLAQPSGVGVAPRSILNIVAPHISEAAAPRTEAPASSIAPKTRASSVLLQTSFGLQLNIDDKLDGSGIIAIQNMKLQKSHLQEAPIPNAFRYRLLPEWRTSFLWYDPLWPQNPPGETHVDEDVITARYPDLAASYFTWKDAFEESFEQQRCHLGSGSEPFADDLQRVAWEVGGFIACWLACQDDVDGVTYLVSAGTYEIGKADVELVLQRFLVDMNGLP</sequence>
<accession>A0ACB8UQP6</accession>